<evidence type="ECO:0000313" key="2">
    <source>
        <dbReference type="EMBL" id="QIG58347.1"/>
    </source>
</evidence>
<proteinExistence type="predicted"/>
<evidence type="ECO:0000313" key="3">
    <source>
        <dbReference type="Proteomes" id="UP000503093"/>
    </source>
</evidence>
<name>A0A6G6XJV7_9CAUD</name>
<dbReference type="KEGG" id="vg:64766677"/>
<gene>
    <name evidence="2" type="primary">196</name>
    <name evidence="2" type="ORF">SEA_SKOG_195</name>
</gene>
<feature type="compositionally biased region" description="Basic and acidic residues" evidence="1">
    <location>
        <begin position="104"/>
        <end position="127"/>
    </location>
</feature>
<feature type="compositionally biased region" description="Basic and acidic residues" evidence="1">
    <location>
        <begin position="154"/>
        <end position="168"/>
    </location>
</feature>
<evidence type="ECO:0000256" key="1">
    <source>
        <dbReference type="SAM" id="MobiDB-lite"/>
    </source>
</evidence>
<protein>
    <submittedName>
        <fullName evidence="2">Uncharacterized protein</fullName>
    </submittedName>
</protein>
<sequence length="274" mass="29524">MAFSWSRGSVDSDVAREITASSDGAARNDEIRTIQLSEPDGYAVVSWDKKTGVWETWLNTGEGWKSLADNDSATDAKDYASMHASAIEEGDTAVIDETPGVEEQPPHDPPADTEGEGRTDDPAEAPRDLVSQETDQVDSIKPADHPGDPNPGDPADKPVPDDPSRIEEGSTNGTTLPPIDKGQEPYVAPGDPDERVKATGSTDEQREPERFIPGAEVRAGELSADGERVVDVVVTWSGENQRGNPPQVVRVPGSLVEHTIAKYERMGQRAFVKE</sequence>
<feature type="compositionally biased region" description="Basic and acidic residues" evidence="1">
    <location>
        <begin position="192"/>
        <end position="208"/>
    </location>
</feature>
<dbReference type="EMBL" id="MN908687">
    <property type="protein sequence ID" value="QIG58347.1"/>
    <property type="molecule type" value="Genomic_DNA"/>
</dbReference>
<feature type="region of interest" description="Disordered" evidence="1">
    <location>
        <begin position="79"/>
        <end position="208"/>
    </location>
</feature>
<accession>A0A6G6XJV7</accession>
<dbReference type="GeneID" id="64766677"/>
<dbReference type="RefSeq" id="YP_010059445.1">
    <property type="nucleotide sequence ID" value="NC_054725.1"/>
</dbReference>
<reference evidence="2 3" key="1">
    <citation type="submission" date="2020-01" db="EMBL/GenBank/DDBJ databases">
        <authorList>
            <person name="Alvaro L.E."/>
            <person name="Baker K.N."/>
            <person name="Baxter I.S."/>
            <person name="Brown M.R."/>
            <person name="Driscoll K.D."/>
            <person name="Elrubaie J.M."/>
            <person name="Feith S.L."/>
            <person name="Indihar D.F."/>
            <person name="Knoch V.T."/>
            <person name="Koirtyohann K.M."/>
            <person name="Kratz M.A."/>
            <person name="Lear A.H."/>
            <person name="Lindblom K.E."/>
            <person name="Marcus E.R."/>
            <person name="Murphy M.E."/>
            <person name="Sensor R."/>
            <person name="Sherman S.J."/>
            <person name="Swift V.R."/>
            <person name="White K.E."/>
            <person name="Wills S.J."/>
            <person name="Gatt S.M."/>
            <person name="Lohbauer S.A."/>
            <person name="Power T.R."/>
            <person name="Rosales K.A."/>
            <person name="Sisson B.M."/>
            <person name="Isern S."/>
            <person name="Michael S.F."/>
            <person name="Sunnen C.N."/>
            <person name="Garlena R.A."/>
            <person name="Russell D.A."/>
            <person name="Pope W.H."/>
            <person name="Jacobs-Sera D."/>
            <person name="Hatfull G.F."/>
        </authorList>
    </citation>
    <scope>NUCLEOTIDE SEQUENCE [LARGE SCALE GENOMIC DNA]</scope>
</reference>
<organism evidence="2 3">
    <name type="scientific">Gordonia phage Skog</name>
    <dbReference type="NCBI Taxonomy" id="2704033"/>
    <lineage>
        <taxon>Viruses</taxon>
        <taxon>Duplodnaviria</taxon>
        <taxon>Heunggongvirae</taxon>
        <taxon>Uroviricota</taxon>
        <taxon>Caudoviricetes</taxon>
        <taxon>Skogvirus</taxon>
        <taxon>Skogvirus Skog</taxon>
    </lineage>
</organism>
<keyword evidence="3" id="KW-1185">Reference proteome</keyword>
<dbReference type="Proteomes" id="UP000503093">
    <property type="component" value="Segment"/>
</dbReference>